<reference evidence="1 2" key="1">
    <citation type="submission" date="2019-12" db="EMBL/GenBank/DDBJ databases">
        <authorList>
            <person name="Floudas D."/>
            <person name="Bentzer J."/>
            <person name="Ahren D."/>
            <person name="Johansson T."/>
            <person name="Persson P."/>
            <person name="Tunlid A."/>
        </authorList>
    </citation>
    <scope>NUCLEOTIDE SEQUENCE [LARGE SCALE GENOMIC DNA]</scope>
    <source>
        <strain evidence="1 2">CBS 102.39</strain>
    </source>
</reference>
<sequence>MASGSPYQDSQSSTSFRESMDFIETAQYNTPSSLSPSGNLLENPLPRSWRQCHHPNGDVYFYNDDLRLITPDNIRNAQILEYVLDAREDHLQCLAGDPNLRRLPPDYELVISDVSDTVAVIRMYSRTAGEAYEWTEERGLIVKSRPHFWSYVAEFPSHHPTLPPNAEAEFSQALTDAKQAIIHGTIFPFSERQIDLIIARYRHISGA</sequence>
<gene>
    <name evidence="1" type="ORF">D9613_004717</name>
</gene>
<dbReference type="AlphaFoldDB" id="A0A8H4QZX8"/>
<organism evidence="1 2">
    <name type="scientific">Agrocybe pediades</name>
    <dbReference type="NCBI Taxonomy" id="84607"/>
    <lineage>
        <taxon>Eukaryota</taxon>
        <taxon>Fungi</taxon>
        <taxon>Dikarya</taxon>
        <taxon>Basidiomycota</taxon>
        <taxon>Agaricomycotina</taxon>
        <taxon>Agaricomycetes</taxon>
        <taxon>Agaricomycetidae</taxon>
        <taxon>Agaricales</taxon>
        <taxon>Agaricineae</taxon>
        <taxon>Strophariaceae</taxon>
        <taxon>Agrocybe</taxon>
    </lineage>
</organism>
<keyword evidence="2" id="KW-1185">Reference proteome</keyword>
<name>A0A8H4QZX8_9AGAR</name>
<accession>A0A8H4QZX8</accession>
<evidence type="ECO:0008006" key="3">
    <source>
        <dbReference type="Google" id="ProtNLM"/>
    </source>
</evidence>
<dbReference type="Proteomes" id="UP000521872">
    <property type="component" value="Unassembled WGS sequence"/>
</dbReference>
<comment type="caution">
    <text evidence="1">The sequence shown here is derived from an EMBL/GenBank/DDBJ whole genome shotgun (WGS) entry which is preliminary data.</text>
</comment>
<dbReference type="EMBL" id="JAACJL010000016">
    <property type="protein sequence ID" value="KAF4619731.1"/>
    <property type="molecule type" value="Genomic_DNA"/>
</dbReference>
<proteinExistence type="predicted"/>
<evidence type="ECO:0000313" key="1">
    <source>
        <dbReference type="EMBL" id="KAF4619731.1"/>
    </source>
</evidence>
<protein>
    <recommendedName>
        <fullName evidence="3">WW domain-containing protein</fullName>
    </recommendedName>
</protein>
<evidence type="ECO:0000313" key="2">
    <source>
        <dbReference type="Proteomes" id="UP000521872"/>
    </source>
</evidence>